<proteinExistence type="predicted"/>
<evidence type="ECO:0000256" key="4">
    <source>
        <dbReference type="ARBA" id="ARBA00023014"/>
    </source>
</evidence>
<dbReference type="InterPro" id="IPR023170">
    <property type="entry name" value="HhH_base_excis_C"/>
</dbReference>
<keyword evidence="6" id="KW-0540">Nuclease</keyword>
<dbReference type="STRING" id="1423792.FD09_GL001083"/>
<dbReference type="Pfam" id="PF00730">
    <property type="entry name" value="HhH-GPD"/>
    <property type="match status" value="1"/>
</dbReference>
<dbReference type="InterPro" id="IPR003265">
    <property type="entry name" value="HhH-GPD_domain"/>
</dbReference>
<protein>
    <submittedName>
        <fullName evidence="6">Endonuclease III</fullName>
    </submittedName>
</protein>
<keyword evidence="1" id="KW-0004">4Fe-4S</keyword>
<organism evidence="6 7">
    <name type="scientific">Schleiferilactobacillus perolens DSM 12744</name>
    <dbReference type="NCBI Taxonomy" id="1423792"/>
    <lineage>
        <taxon>Bacteria</taxon>
        <taxon>Bacillati</taxon>
        <taxon>Bacillota</taxon>
        <taxon>Bacilli</taxon>
        <taxon>Lactobacillales</taxon>
        <taxon>Lactobacillaceae</taxon>
        <taxon>Schleiferilactobacillus</taxon>
    </lineage>
</organism>
<evidence type="ECO:0000256" key="2">
    <source>
        <dbReference type="ARBA" id="ARBA00022723"/>
    </source>
</evidence>
<evidence type="ECO:0000259" key="5">
    <source>
        <dbReference type="SMART" id="SM00478"/>
    </source>
</evidence>
<evidence type="ECO:0000313" key="6">
    <source>
        <dbReference type="EMBL" id="KRL09637.1"/>
    </source>
</evidence>
<dbReference type="PIRSF" id="PIRSF001435">
    <property type="entry name" value="Nth"/>
    <property type="match status" value="1"/>
</dbReference>
<evidence type="ECO:0000256" key="1">
    <source>
        <dbReference type="ARBA" id="ARBA00022485"/>
    </source>
</evidence>
<comment type="caution">
    <text evidence="6">The sequence shown here is derived from an EMBL/GenBank/DDBJ whole genome shotgun (WGS) entry which is preliminary data.</text>
</comment>
<dbReference type="PANTHER" id="PTHR10359:SF19">
    <property type="entry name" value="DNA REPAIR GLYCOSYLASE MJ1434-RELATED"/>
    <property type="match status" value="1"/>
</dbReference>
<accession>A0A0R1MWZ1</accession>
<dbReference type="PANTHER" id="PTHR10359">
    <property type="entry name" value="A/G-SPECIFIC ADENINE GLYCOSYLASE/ENDONUCLEASE III"/>
    <property type="match status" value="1"/>
</dbReference>
<dbReference type="SUPFAM" id="SSF48150">
    <property type="entry name" value="DNA-glycosylase"/>
    <property type="match status" value="1"/>
</dbReference>
<dbReference type="EMBL" id="AZEC01000017">
    <property type="protein sequence ID" value="KRL09637.1"/>
    <property type="molecule type" value="Genomic_DNA"/>
</dbReference>
<dbReference type="GO" id="GO:0046872">
    <property type="term" value="F:metal ion binding"/>
    <property type="evidence" value="ECO:0007669"/>
    <property type="project" value="UniProtKB-KW"/>
</dbReference>
<evidence type="ECO:0000313" key="7">
    <source>
        <dbReference type="Proteomes" id="UP000051330"/>
    </source>
</evidence>
<evidence type="ECO:0000256" key="3">
    <source>
        <dbReference type="ARBA" id="ARBA00023004"/>
    </source>
</evidence>
<dbReference type="GO" id="GO:0051539">
    <property type="term" value="F:4 iron, 4 sulfur cluster binding"/>
    <property type="evidence" value="ECO:0007669"/>
    <property type="project" value="UniProtKB-KW"/>
</dbReference>
<keyword evidence="3" id="KW-0408">Iron</keyword>
<dbReference type="SMART" id="SM00478">
    <property type="entry name" value="ENDO3c"/>
    <property type="match status" value="1"/>
</dbReference>
<dbReference type="Proteomes" id="UP000051330">
    <property type="component" value="Unassembled WGS sequence"/>
</dbReference>
<dbReference type="Gene3D" id="1.10.340.30">
    <property type="entry name" value="Hypothetical protein, domain 2"/>
    <property type="match status" value="1"/>
</dbReference>
<dbReference type="InterPro" id="IPR011257">
    <property type="entry name" value="DNA_glycosylase"/>
</dbReference>
<sequence>MITMNPWQKVFINLAHHYGRQNWWQNNRLEDWLMMILVQRTNARNVALAVQNLQDVMSLDQLLALTPAELEDRVHPARFYKQKAIRIRTALEWLANAGGDFSVISQHPAAELRSQLLTLPGIGPETADVMLLYTFDKPTFVADEYARRLSARLGLGDYKTYTTMYTAMAPFAATLSLDDARELHALIDEHGKTQTRHPYDDKFLLQDTVSVDQWPAQAVLQDGPRGEPRVTK</sequence>
<reference evidence="6 7" key="1">
    <citation type="journal article" date="2015" name="Genome Announc.">
        <title>Expanding the biotechnology potential of lactobacilli through comparative genomics of 213 strains and associated genera.</title>
        <authorList>
            <person name="Sun Z."/>
            <person name="Harris H.M."/>
            <person name="McCann A."/>
            <person name="Guo C."/>
            <person name="Argimon S."/>
            <person name="Zhang W."/>
            <person name="Yang X."/>
            <person name="Jeffery I.B."/>
            <person name="Cooney J.C."/>
            <person name="Kagawa T.F."/>
            <person name="Liu W."/>
            <person name="Song Y."/>
            <person name="Salvetti E."/>
            <person name="Wrobel A."/>
            <person name="Rasinkangas P."/>
            <person name="Parkhill J."/>
            <person name="Rea M.C."/>
            <person name="O'Sullivan O."/>
            <person name="Ritari J."/>
            <person name="Douillard F.P."/>
            <person name="Paul Ross R."/>
            <person name="Yang R."/>
            <person name="Briner A.E."/>
            <person name="Felis G.E."/>
            <person name="de Vos W.M."/>
            <person name="Barrangou R."/>
            <person name="Klaenhammer T.R."/>
            <person name="Caufield P.W."/>
            <person name="Cui Y."/>
            <person name="Zhang H."/>
            <person name="O'Toole P.W."/>
        </authorList>
    </citation>
    <scope>NUCLEOTIDE SEQUENCE [LARGE SCALE GENOMIC DNA]</scope>
    <source>
        <strain evidence="6 7">DSM 12744</strain>
    </source>
</reference>
<feature type="domain" description="HhH-GPD" evidence="5">
    <location>
        <begin position="37"/>
        <end position="193"/>
    </location>
</feature>
<gene>
    <name evidence="6" type="ORF">FD09_GL001083</name>
</gene>
<keyword evidence="4" id="KW-0411">Iron-sulfur</keyword>
<dbReference type="PATRIC" id="fig|1423792.3.peg.1103"/>
<keyword evidence="2" id="KW-0479">Metal-binding</keyword>
<name>A0A0R1MWZ1_9LACO</name>
<dbReference type="CDD" id="cd00056">
    <property type="entry name" value="ENDO3c"/>
    <property type="match status" value="1"/>
</dbReference>
<dbReference type="GO" id="GO:0006284">
    <property type="term" value="P:base-excision repair"/>
    <property type="evidence" value="ECO:0007669"/>
    <property type="project" value="InterPro"/>
</dbReference>
<keyword evidence="7" id="KW-1185">Reference proteome</keyword>
<dbReference type="Gene3D" id="1.10.1670.10">
    <property type="entry name" value="Helix-hairpin-Helix base-excision DNA repair enzymes (C-terminal)"/>
    <property type="match status" value="1"/>
</dbReference>
<keyword evidence="6" id="KW-0378">Hydrolase</keyword>
<dbReference type="AlphaFoldDB" id="A0A0R1MWZ1"/>
<dbReference type="GO" id="GO:0004519">
    <property type="term" value="F:endonuclease activity"/>
    <property type="evidence" value="ECO:0007669"/>
    <property type="project" value="UniProtKB-KW"/>
</dbReference>
<keyword evidence="6" id="KW-0255">Endonuclease</keyword>